<keyword evidence="2" id="KW-1185">Reference proteome</keyword>
<dbReference type="AlphaFoldDB" id="A0A1J1J504"/>
<gene>
    <name evidence="1" type="ORF">CLUMA_CG020026</name>
</gene>
<protein>
    <submittedName>
        <fullName evidence="1">CLUMA_CG020026, isoform A</fullName>
    </submittedName>
</protein>
<name>A0A1J1J504_9DIPT</name>
<evidence type="ECO:0000313" key="2">
    <source>
        <dbReference type="Proteomes" id="UP000183832"/>
    </source>
</evidence>
<reference evidence="1 2" key="1">
    <citation type="submission" date="2015-04" db="EMBL/GenBank/DDBJ databases">
        <authorList>
            <person name="Syromyatnikov M.Y."/>
            <person name="Popov V.N."/>
        </authorList>
    </citation>
    <scope>NUCLEOTIDE SEQUENCE [LARGE SCALE GENOMIC DNA]</scope>
</reference>
<proteinExistence type="predicted"/>
<dbReference type="EMBL" id="CVRI01000069">
    <property type="protein sequence ID" value="CRL07042.1"/>
    <property type="molecule type" value="Genomic_DNA"/>
</dbReference>
<accession>A0A1J1J504</accession>
<sequence length="63" mass="6956">MSKAPTYTQPRSSKLSVSALLQVVLFGASPFSIETRSCLISLHIPFIEGYLMANPAEFIHCQQ</sequence>
<dbReference type="Proteomes" id="UP000183832">
    <property type="component" value="Unassembled WGS sequence"/>
</dbReference>
<organism evidence="1 2">
    <name type="scientific">Clunio marinus</name>
    <dbReference type="NCBI Taxonomy" id="568069"/>
    <lineage>
        <taxon>Eukaryota</taxon>
        <taxon>Metazoa</taxon>
        <taxon>Ecdysozoa</taxon>
        <taxon>Arthropoda</taxon>
        <taxon>Hexapoda</taxon>
        <taxon>Insecta</taxon>
        <taxon>Pterygota</taxon>
        <taxon>Neoptera</taxon>
        <taxon>Endopterygota</taxon>
        <taxon>Diptera</taxon>
        <taxon>Nematocera</taxon>
        <taxon>Chironomoidea</taxon>
        <taxon>Chironomidae</taxon>
        <taxon>Clunio</taxon>
    </lineage>
</organism>
<evidence type="ECO:0000313" key="1">
    <source>
        <dbReference type="EMBL" id="CRL07042.1"/>
    </source>
</evidence>